<dbReference type="Proteomes" id="UP000037151">
    <property type="component" value="Unassembled WGS sequence"/>
</dbReference>
<reference evidence="2" key="1">
    <citation type="submission" date="2014-07" db="EMBL/GenBank/DDBJ databases">
        <title>Genome sequencing of plant-pathogenic Streptomyces species.</title>
        <authorList>
            <person name="Harrison J."/>
            <person name="Sapp M."/>
            <person name="Thwaites R."/>
            <person name="Studholme D.J."/>
        </authorList>
    </citation>
    <scope>NUCLEOTIDE SEQUENCE [LARGE SCALE GENOMIC DNA]</scope>
    <source>
        <strain evidence="2">NCPPB 4445</strain>
    </source>
</reference>
<dbReference type="Pfam" id="PF18928">
    <property type="entry name" value="DUF5677"/>
    <property type="match status" value="1"/>
</dbReference>
<gene>
    <name evidence="1" type="ORF">IQ63_07490</name>
</gene>
<dbReference type="EMBL" id="JPPY01000044">
    <property type="protein sequence ID" value="KND38469.1"/>
    <property type="molecule type" value="Genomic_DNA"/>
</dbReference>
<evidence type="ECO:0000313" key="2">
    <source>
        <dbReference type="Proteomes" id="UP000037151"/>
    </source>
</evidence>
<dbReference type="PATRIC" id="fig|42234.21.peg.1544"/>
<proteinExistence type="predicted"/>
<dbReference type="AlphaFoldDB" id="A0A0L0KLK8"/>
<accession>A0A0L0KLK8</accession>
<protein>
    <submittedName>
        <fullName evidence="1">Uncharacterized protein</fullName>
    </submittedName>
</protein>
<sequence length="251" mass="28549">MTSTGDRLVLENPVSSEDRLPRFDTEVLVRGINSVKAAGLLMEQGHWEHAAGVTRQLFELLINMEYLGTLEDREAGVLLYLRFGALQFALQQQKDYLYNEATGRPIDTQRLALLEHFLDVAFDDFKGKPKHDGTVSWVPSWSKKNAKTLAELSPSKMRVSQYQYLYSTWSEQAHATPSSLIHNVFREAGDGWVDEVITSDDMKIVETSAMTLMLFLELWDALPHTPSLPRDKSLGWAEQMREVMAVPDLFE</sequence>
<organism evidence="1 2">
    <name type="scientific">Streptomyces acidiscabies</name>
    <dbReference type="NCBI Taxonomy" id="42234"/>
    <lineage>
        <taxon>Bacteria</taxon>
        <taxon>Bacillati</taxon>
        <taxon>Actinomycetota</taxon>
        <taxon>Actinomycetes</taxon>
        <taxon>Kitasatosporales</taxon>
        <taxon>Streptomycetaceae</taxon>
        <taxon>Streptomyces</taxon>
    </lineage>
</organism>
<dbReference type="InterPro" id="IPR043733">
    <property type="entry name" value="DUF5677"/>
</dbReference>
<evidence type="ECO:0000313" key="1">
    <source>
        <dbReference type="EMBL" id="KND38469.1"/>
    </source>
</evidence>
<name>A0A0L0KLK8_9ACTN</name>
<comment type="caution">
    <text evidence="1">The sequence shown here is derived from an EMBL/GenBank/DDBJ whole genome shotgun (WGS) entry which is preliminary data.</text>
</comment>